<name>A0A9X1S7I5_9MICC</name>
<feature type="region of interest" description="Disordered" evidence="1">
    <location>
        <begin position="1"/>
        <end position="23"/>
    </location>
</feature>
<feature type="domain" description="LytR/CpsA/Psr regulator C-terminal" evidence="3">
    <location>
        <begin position="110"/>
        <end position="196"/>
    </location>
</feature>
<evidence type="ECO:0000256" key="1">
    <source>
        <dbReference type="SAM" id="MobiDB-lite"/>
    </source>
</evidence>
<protein>
    <submittedName>
        <fullName evidence="4">LytR C-terminal domain-containing protein</fullName>
    </submittedName>
</protein>
<comment type="caution">
    <text evidence="4">The sequence shown here is derived from an EMBL/GenBank/DDBJ whole genome shotgun (WGS) entry which is preliminary data.</text>
</comment>
<dbReference type="EMBL" id="JAJFZP010000015">
    <property type="protein sequence ID" value="MCC3270838.1"/>
    <property type="molecule type" value="Genomic_DNA"/>
</dbReference>
<evidence type="ECO:0000256" key="2">
    <source>
        <dbReference type="SAM" id="Phobius"/>
    </source>
</evidence>
<dbReference type="Proteomes" id="UP001139264">
    <property type="component" value="Unassembled WGS sequence"/>
</dbReference>
<organism evidence="4 5">
    <name type="scientific">Arthrobacter gengyunqii</name>
    <dbReference type="NCBI Taxonomy" id="2886940"/>
    <lineage>
        <taxon>Bacteria</taxon>
        <taxon>Bacillati</taxon>
        <taxon>Actinomycetota</taxon>
        <taxon>Actinomycetes</taxon>
        <taxon>Micrococcales</taxon>
        <taxon>Micrococcaceae</taxon>
        <taxon>Arthrobacter</taxon>
    </lineage>
</organism>
<dbReference type="Gene3D" id="3.30.70.2390">
    <property type="match status" value="1"/>
</dbReference>
<evidence type="ECO:0000313" key="4">
    <source>
        <dbReference type="EMBL" id="MCC3270838.1"/>
    </source>
</evidence>
<evidence type="ECO:0000313" key="5">
    <source>
        <dbReference type="Proteomes" id="UP001139264"/>
    </source>
</evidence>
<accession>A0A9X1S7I5</accession>
<proteinExistence type="predicted"/>
<evidence type="ECO:0000259" key="3">
    <source>
        <dbReference type="Pfam" id="PF13399"/>
    </source>
</evidence>
<keyword evidence="2" id="KW-0472">Membrane</keyword>
<feature type="region of interest" description="Disordered" evidence="1">
    <location>
        <begin position="208"/>
        <end position="229"/>
    </location>
</feature>
<gene>
    <name evidence="4" type="ORF">LJ751_16005</name>
</gene>
<keyword evidence="2" id="KW-0812">Transmembrane</keyword>
<dbReference type="InterPro" id="IPR027381">
    <property type="entry name" value="LytR/CpsA/Psr_C"/>
</dbReference>
<feature type="transmembrane region" description="Helical" evidence="2">
    <location>
        <begin position="59"/>
        <end position="83"/>
    </location>
</feature>
<dbReference type="RefSeq" id="WP_227909127.1">
    <property type="nucleotide sequence ID" value="NZ_CP095461.1"/>
</dbReference>
<sequence length="229" mass="24157">MTDRPSGAQHRNRAAKSDPTEWHGHRIVTEDDLGAVFDAEANEAERVRLARRRKLRHRIVIGLLAAVLLAGALFAVAVLRGWIVLSEPVEKPVASKECPVGPFSYQPPDTITVNVYNTTPTAGLATQVSEALAERGFQKGTVGNSSVNRQGMTAIIISGPEGEAAAFTLQQQIPETQYSQDARADATVDVVLGSGYTALVPAENVSTTATGPMSCPSMTETAAPPAPAG</sequence>
<feature type="compositionally biased region" description="Polar residues" evidence="1">
    <location>
        <begin position="208"/>
        <end position="220"/>
    </location>
</feature>
<dbReference type="AlphaFoldDB" id="A0A9X1S7I5"/>
<keyword evidence="2" id="KW-1133">Transmembrane helix</keyword>
<reference evidence="4" key="1">
    <citation type="submission" date="2021-10" db="EMBL/GenBank/DDBJ databases">
        <title>Novel species in genus Arthrobacter.</title>
        <authorList>
            <person name="Liu Y."/>
        </authorList>
    </citation>
    <scope>NUCLEOTIDE SEQUENCE</scope>
    <source>
        <strain evidence="4">Zg-Y809</strain>
    </source>
</reference>
<dbReference type="Pfam" id="PF13399">
    <property type="entry name" value="LytR_C"/>
    <property type="match status" value="1"/>
</dbReference>